<dbReference type="PANTHER" id="PTHR37012:SF2">
    <property type="entry name" value="BZIP DOMAIN-CONTAINING PROTEIN-RELATED"/>
    <property type="match status" value="1"/>
</dbReference>
<dbReference type="CDD" id="cd14688">
    <property type="entry name" value="bZIP_YAP"/>
    <property type="match status" value="1"/>
</dbReference>
<dbReference type="PANTHER" id="PTHR37012">
    <property type="entry name" value="B-ZIP TRANSCRIPTION FACTOR (EUROFUNG)-RELATED"/>
    <property type="match status" value="1"/>
</dbReference>
<organism evidence="2 3">
    <name type="scientific">Viridothelium virens</name>
    <name type="common">Speckled blister lichen</name>
    <name type="synonym">Trypethelium virens</name>
    <dbReference type="NCBI Taxonomy" id="1048519"/>
    <lineage>
        <taxon>Eukaryota</taxon>
        <taxon>Fungi</taxon>
        <taxon>Dikarya</taxon>
        <taxon>Ascomycota</taxon>
        <taxon>Pezizomycotina</taxon>
        <taxon>Dothideomycetes</taxon>
        <taxon>Dothideomycetes incertae sedis</taxon>
        <taxon>Trypetheliales</taxon>
        <taxon>Trypetheliaceae</taxon>
        <taxon>Viridothelium</taxon>
    </lineage>
</organism>
<accession>A0A6A6HMJ3</accession>
<feature type="compositionally biased region" description="Basic and acidic residues" evidence="1">
    <location>
        <begin position="53"/>
        <end position="64"/>
    </location>
</feature>
<feature type="region of interest" description="Disordered" evidence="1">
    <location>
        <begin position="33"/>
        <end position="64"/>
    </location>
</feature>
<name>A0A6A6HMJ3_VIRVR</name>
<dbReference type="InterPro" id="IPR021833">
    <property type="entry name" value="DUF3425"/>
</dbReference>
<dbReference type="EMBL" id="ML991773">
    <property type="protein sequence ID" value="KAF2239221.1"/>
    <property type="molecule type" value="Genomic_DNA"/>
</dbReference>
<gene>
    <name evidence="2" type="ORF">EV356DRAFT_528498</name>
</gene>
<feature type="region of interest" description="Disordered" evidence="1">
    <location>
        <begin position="237"/>
        <end position="266"/>
    </location>
</feature>
<evidence type="ECO:0000256" key="1">
    <source>
        <dbReference type="SAM" id="MobiDB-lite"/>
    </source>
</evidence>
<dbReference type="Proteomes" id="UP000800092">
    <property type="component" value="Unassembled WGS sequence"/>
</dbReference>
<feature type="region of interest" description="Disordered" evidence="1">
    <location>
        <begin position="153"/>
        <end position="214"/>
    </location>
</feature>
<dbReference type="OrthoDB" id="4161589at2759"/>
<evidence type="ECO:0000313" key="2">
    <source>
        <dbReference type="EMBL" id="KAF2239221.1"/>
    </source>
</evidence>
<dbReference type="Pfam" id="PF11905">
    <property type="entry name" value="DUF3425"/>
    <property type="match status" value="1"/>
</dbReference>
<dbReference type="Gene3D" id="1.20.5.170">
    <property type="match status" value="1"/>
</dbReference>
<protein>
    <recommendedName>
        <fullName evidence="4">BZIP transcription factor</fullName>
    </recommendedName>
</protein>
<evidence type="ECO:0000313" key="3">
    <source>
        <dbReference type="Proteomes" id="UP000800092"/>
    </source>
</evidence>
<feature type="compositionally biased region" description="Low complexity" evidence="1">
    <location>
        <begin position="168"/>
        <end position="180"/>
    </location>
</feature>
<proteinExistence type="predicted"/>
<keyword evidence="3" id="KW-1185">Reference proteome</keyword>
<evidence type="ECO:0008006" key="4">
    <source>
        <dbReference type="Google" id="ProtNLM"/>
    </source>
</evidence>
<sequence length="484" mass="54653">MSIHNTASASRLHIAGGSPEIPVRVSSVQNLKKRKAPGSVSGRAVSNLTQEQLAKKRANDREAQRAIRERTKNQIELLERRIEELQSQDAYQELRKVQQQKEGVEEELSHIKTQLSSILSSLQSVVAQGSKENPRSVPAYEAVRSQRLPVSFQPPHCEAAHGATNLGDSPSTTSSIPDPSANRQWLRSGDIQPDLQNWSPSDPFEEQREALQSGLDLEESGERLGFSFLLDENQSLLPSDRTDLQPPQQSRIDRSGKRSKGMPAFTTLPRTLGATCPLDGILLDFLAERQHREAEGYSSSRLVGPAYPSVSSLLNPERSKFSHPLSKVFTDILSTFPDLKHLPEQVAVLYIMFLVMRWQIAPTQENYERLPDWITPRPSQLFTAHPAWMDYLPWPRMRDRIIQHHASYPFDSFFIPYTVTLCLNWPYEPTDCLLSASESEDLQINPVFERHLRNLLNWSLGPAFAKAFPDLAAVARIKDDVPIR</sequence>
<dbReference type="AlphaFoldDB" id="A0A6A6HMJ3"/>
<reference evidence="2" key="1">
    <citation type="journal article" date="2020" name="Stud. Mycol.">
        <title>101 Dothideomycetes genomes: a test case for predicting lifestyles and emergence of pathogens.</title>
        <authorList>
            <person name="Haridas S."/>
            <person name="Albert R."/>
            <person name="Binder M."/>
            <person name="Bloem J."/>
            <person name="Labutti K."/>
            <person name="Salamov A."/>
            <person name="Andreopoulos B."/>
            <person name="Baker S."/>
            <person name="Barry K."/>
            <person name="Bills G."/>
            <person name="Bluhm B."/>
            <person name="Cannon C."/>
            <person name="Castanera R."/>
            <person name="Culley D."/>
            <person name="Daum C."/>
            <person name="Ezra D."/>
            <person name="Gonzalez J."/>
            <person name="Henrissat B."/>
            <person name="Kuo A."/>
            <person name="Liang C."/>
            <person name="Lipzen A."/>
            <person name="Lutzoni F."/>
            <person name="Magnuson J."/>
            <person name="Mondo S."/>
            <person name="Nolan M."/>
            <person name="Ohm R."/>
            <person name="Pangilinan J."/>
            <person name="Park H.-J."/>
            <person name="Ramirez L."/>
            <person name="Alfaro M."/>
            <person name="Sun H."/>
            <person name="Tritt A."/>
            <person name="Yoshinaga Y."/>
            <person name="Zwiers L.-H."/>
            <person name="Turgeon B."/>
            <person name="Goodwin S."/>
            <person name="Spatafora J."/>
            <person name="Crous P."/>
            <person name="Grigoriev I."/>
        </authorList>
    </citation>
    <scope>NUCLEOTIDE SEQUENCE</scope>
    <source>
        <strain evidence="2">Tuck. ex Michener</strain>
    </source>
</reference>